<sequence length="235" mass="27304">MKIRLTCVLLTVLISIGCQKKTNFEDFVRAEQQINERQQEILKQAEELNRLIYEVNKKFPDKKISLDTALGFTKEQQELLMSMIEQEKDVSTKGLLQRVLDAEKQIDELQRKIKEITDKLPAPHVVKKGETHRQIAMEYLMNVHKLDEKKAKELVDRVALVDAMEVGYNVWLYYNDGVFGTFVTQGEAKISPYKLSRIMRRRELERARQEGIEEGLRQARQSLPAPAFPDTGKQQ</sequence>
<accession>A0A395M2S0</accession>
<evidence type="ECO:0000313" key="4">
    <source>
        <dbReference type="Proteomes" id="UP000266389"/>
    </source>
</evidence>
<dbReference type="Proteomes" id="UP000266389">
    <property type="component" value="Unassembled WGS sequence"/>
</dbReference>
<evidence type="ECO:0000256" key="1">
    <source>
        <dbReference type="SAM" id="Coils"/>
    </source>
</evidence>
<keyword evidence="1" id="KW-0175">Coiled coil</keyword>
<evidence type="ECO:0000256" key="2">
    <source>
        <dbReference type="SAM" id="MobiDB-lite"/>
    </source>
</evidence>
<dbReference type="PROSITE" id="PS51257">
    <property type="entry name" value="PROKAR_LIPOPROTEIN"/>
    <property type="match status" value="1"/>
</dbReference>
<reference evidence="3 4" key="1">
    <citation type="journal article" date="2011" name="ISME J.">
        <title>Community ecology of hot spring cyanobacterial mats: predominant populations and their functional potential.</title>
        <authorList>
            <person name="Klatt C.G."/>
            <person name="Wood J.M."/>
            <person name="Rusch D.B."/>
            <person name="Bateson M.M."/>
            <person name="Hamamura N."/>
            <person name="Heidelberg J.F."/>
            <person name="Grossman A.R."/>
            <person name="Bhaya D."/>
            <person name="Cohan F.M."/>
            <person name="Kuhl M."/>
            <person name="Bryant D.A."/>
            <person name="Ward D.M."/>
        </authorList>
    </citation>
    <scope>NUCLEOTIDE SEQUENCE [LARGE SCALE GENOMIC DNA]</scope>
    <source>
        <strain evidence="3">OS</strain>
    </source>
</reference>
<dbReference type="EMBL" id="PHFL01000010">
    <property type="protein sequence ID" value="RFM25095.1"/>
    <property type="molecule type" value="Genomic_DNA"/>
</dbReference>
<evidence type="ECO:0000313" key="3">
    <source>
        <dbReference type="EMBL" id="RFM25095.1"/>
    </source>
</evidence>
<comment type="caution">
    <text evidence="3">The sequence shown here is derived from an EMBL/GenBank/DDBJ whole genome shotgun (WGS) entry which is preliminary data.</text>
</comment>
<proteinExistence type="predicted"/>
<feature type="region of interest" description="Disordered" evidence="2">
    <location>
        <begin position="211"/>
        <end position="235"/>
    </location>
</feature>
<gene>
    <name evidence="3" type="ORF">D0433_02670</name>
</gene>
<dbReference type="AlphaFoldDB" id="A0A395M2S0"/>
<organism evidence="3 4">
    <name type="scientific">Candidatus Thermochlorobacter aerophilus</name>
    <dbReference type="NCBI Taxonomy" id="1868324"/>
    <lineage>
        <taxon>Bacteria</taxon>
        <taxon>Pseudomonadati</taxon>
        <taxon>Chlorobiota</taxon>
        <taxon>Chlorobiia</taxon>
        <taxon>Chlorobiales</taxon>
        <taxon>Candidatus Thermochlorobacteriaceae</taxon>
        <taxon>Candidatus Thermochlorobacter</taxon>
    </lineage>
</organism>
<name>A0A395M2S0_9BACT</name>
<protein>
    <submittedName>
        <fullName evidence="3">Uncharacterized protein</fullName>
    </submittedName>
</protein>
<feature type="coiled-coil region" evidence="1">
    <location>
        <begin position="92"/>
        <end position="119"/>
    </location>
</feature>